<feature type="chain" id="PRO_5042917263" evidence="1">
    <location>
        <begin position="27"/>
        <end position="71"/>
    </location>
</feature>
<sequence>MAFMVRTTIKLKKHVSLTLLAASVSAANSIDNLGESSGSLHYPNAKKVNEGGNRSRTRSHVRLNFWLLIGP</sequence>
<name>A0AAN9MZ44_CANGL</name>
<dbReference type="AlphaFoldDB" id="A0AAN9MZ44"/>
<dbReference type="Proteomes" id="UP001367508">
    <property type="component" value="Unassembled WGS sequence"/>
</dbReference>
<protein>
    <submittedName>
        <fullName evidence="2">Uncharacterized protein</fullName>
    </submittedName>
</protein>
<keyword evidence="3" id="KW-1185">Reference proteome</keyword>
<gene>
    <name evidence="2" type="ORF">VNO77_05867</name>
</gene>
<evidence type="ECO:0000256" key="1">
    <source>
        <dbReference type="SAM" id="SignalP"/>
    </source>
</evidence>
<evidence type="ECO:0000313" key="2">
    <source>
        <dbReference type="EMBL" id="KAK7363715.1"/>
    </source>
</evidence>
<feature type="signal peptide" evidence="1">
    <location>
        <begin position="1"/>
        <end position="26"/>
    </location>
</feature>
<accession>A0AAN9MZ44</accession>
<keyword evidence="1" id="KW-0732">Signal</keyword>
<reference evidence="2 3" key="1">
    <citation type="submission" date="2024-01" db="EMBL/GenBank/DDBJ databases">
        <title>The genomes of 5 underutilized Papilionoideae crops provide insights into root nodulation and disease resistanc.</title>
        <authorList>
            <person name="Jiang F."/>
        </authorList>
    </citation>
    <scope>NUCLEOTIDE SEQUENCE [LARGE SCALE GENOMIC DNA]</scope>
    <source>
        <strain evidence="2">LVBAO_FW01</strain>
        <tissue evidence="2">Leaves</tissue>
    </source>
</reference>
<evidence type="ECO:0000313" key="3">
    <source>
        <dbReference type="Proteomes" id="UP001367508"/>
    </source>
</evidence>
<organism evidence="2 3">
    <name type="scientific">Canavalia gladiata</name>
    <name type="common">Sword bean</name>
    <name type="synonym">Dolichos gladiatus</name>
    <dbReference type="NCBI Taxonomy" id="3824"/>
    <lineage>
        <taxon>Eukaryota</taxon>
        <taxon>Viridiplantae</taxon>
        <taxon>Streptophyta</taxon>
        <taxon>Embryophyta</taxon>
        <taxon>Tracheophyta</taxon>
        <taxon>Spermatophyta</taxon>
        <taxon>Magnoliopsida</taxon>
        <taxon>eudicotyledons</taxon>
        <taxon>Gunneridae</taxon>
        <taxon>Pentapetalae</taxon>
        <taxon>rosids</taxon>
        <taxon>fabids</taxon>
        <taxon>Fabales</taxon>
        <taxon>Fabaceae</taxon>
        <taxon>Papilionoideae</taxon>
        <taxon>50 kb inversion clade</taxon>
        <taxon>NPAAA clade</taxon>
        <taxon>indigoferoid/millettioid clade</taxon>
        <taxon>Phaseoleae</taxon>
        <taxon>Canavalia</taxon>
    </lineage>
</organism>
<proteinExistence type="predicted"/>
<dbReference type="EMBL" id="JAYMYQ010000001">
    <property type="protein sequence ID" value="KAK7363715.1"/>
    <property type="molecule type" value="Genomic_DNA"/>
</dbReference>
<comment type="caution">
    <text evidence="2">The sequence shown here is derived from an EMBL/GenBank/DDBJ whole genome shotgun (WGS) entry which is preliminary data.</text>
</comment>